<evidence type="ECO:0000256" key="1">
    <source>
        <dbReference type="ARBA" id="ARBA00023015"/>
    </source>
</evidence>
<dbReference type="SMART" id="SM00448">
    <property type="entry name" value="REC"/>
    <property type="match status" value="1"/>
</dbReference>
<feature type="coiled-coil region" evidence="5">
    <location>
        <begin position="112"/>
        <end position="139"/>
    </location>
</feature>
<comment type="caution">
    <text evidence="8">The sequence shown here is derived from an EMBL/GenBank/DDBJ whole genome shotgun (WGS) entry which is preliminary data.</text>
</comment>
<dbReference type="InterPro" id="IPR041522">
    <property type="entry name" value="CdaR_GGDEF"/>
</dbReference>
<evidence type="ECO:0000256" key="3">
    <source>
        <dbReference type="ARBA" id="ARBA00023163"/>
    </source>
</evidence>
<dbReference type="GO" id="GO:0043565">
    <property type="term" value="F:sequence-specific DNA binding"/>
    <property type="evidence" value="ECO:0007669"/>
    <property type="project" value="InterPro"/>
</dbReference>
<evidence type="ECO:0000259" key="6">
    <source>
        <dbReference type="PROSITE" id="PS01124"/>
    </source>
</evidence>
<evidence type="ECO:0000256" key="4">
    <source>
        <dbReference type="PROSITE-ProRule" id="PRU00169"/>
    </source>
</evidence>
<keyword evidence="2" id="KW-0238">DNA-binding</keyword>
<gene>
    <name evidence="8" type="ORF">NC799_15160</name>
</gene>
<dbReference type="InterPro" id="IPR009057">
    <property type="entry name" value="Homeodomain-like_sf"/>
</dbReference>
<accession>A0A9X4AHE3</accession>
<dbReference type="InterPro" id="IPR001789">
    <property type="entry name" value="Sig_transdc_resp-reg_receiver"/>
</dbReference>
<dbReference type="RefSeq" id="WP_272447326.1">
    <property type="nucleotide sequence ID" value="NZ_JAMQKC010000022.1"/>
</dbReference>
<evidence type="ECO:0000256" key="2">
    <source>
        <dbReference type="ARBA" id="ARBA00023125"/>
    </source>
</evidence>
<keyword evidence="1" id="KW-0805">Transcription regulation</keyword>
<dbReference type="CDD" id="cd17536">
    <property type="entry name" value="REC_YesN-like"/>
    <property type="match status" value="1"/>
</dbReference>
<feature type="domain" description="HTH araC/xylS-type" evidence="6">
    <location>
        <begin position="409"/>
        <end position="507"/>
    </location>
</feature>
<name>A0A9X4AHE3_9BACI</name>
<dbReference type="InterPro" id="IPR018060">
    <property type="entry name" value="HTH_AraC"/>
</dbReference>
<organism evidence="8 9">
    <name type="scientific">Aquibacillus salsiterrae</name>
    <dbReference type="NCBI Taxonomy" id="2950439"/>
    <lineage>
        <taxon>Bacteria</taxon>
        <taxon>Bacillati</taxon>
        <taxon>Bacillota</taxon>
        <taxon>Bacilli</taxon>
        <taxon>Bacillales</taxon>
        <taxon>Bacillaceae</taxon>
        <taxon>Aquibacillus</taxon>
    </lineage>
</organism>
<feature type="modified residue" description="4-aspartylphosphate" evidence="4">
    <location>
        <position position="54"/>
    </location>
</feature>
<dbReference type="Proteomes" id="UP001145069">
    <property type="component" value="Unassembled WGS sequence"/>
</dbReference>
<dbReference type="Pfam" id="PF12833">
    <property type="entry name" value="HTH_18"/>
    <property type="match status" value="1"/>
</dbReference>
<keyword evidence="3" id="KW-0804">Transcription</keyword>
<dbReference type="PROSITE" id="PS50110">
    <property type="entry name" value="RESPONSE_REGULATORY"/>
    <property type="match status" value="1"/>
</dbReference>
<sequence length="511" mass="59249">MIKIMIVDDEPVERDGLQIILEHNFSNLEIKQAKNGRIAIELATEFQPDLVFMDIQMPGVTGLEAIEKISADNSRIKFIMVTAFATFDYAHEAMKLGVRDYIVKPSRAKEIVEIVGKVLSKIEEERESLKRNNFQQEALQKAMSLFETDIVTQLLFDHVHEVHLEELVELLEIKVTEEKFVMSLLLPLGSETYYSTIRDHIRQTGSGWVGALYGRQLPMIIFRNDDLSFRSQATLLARDLLSLVKSGQDTEWFIGIGNVYQSLDQIRLSYQESLIATRDTDLPVKFRFYNDLPALVPGFDEQTTKKNEQQFFELIRSGQWNDIFKSFAGFIDQLELKGTNLLQTQQRVMELFWIASRVLSEMGVELDAPLYSFHATDYRQLRGETSHLLKRMRQSYETRNAELEADTIQQIKQYIVDHAHQDISLEAIGKKVGLSPIYISKLFKEQLGINYIHFLTECRIDKAKKLMRDPEKTLKEITFEVGYHDPNYFSKVFKRICHVSPTDYRKKLHEA</sequence>
<protein>
    <submittedName>
        <fullName evidence="8">Response regulator</fullName>
    </submittedName>
</protein>
<feature type="domain" description="Response regulatory" evidence="7">
    <location>
        <begin position="3"/>
        <end position="119"/>
    </location>
</feature>
<dbReference type="SUPFAM" id="SSF52172">
    <property type="entry name" value="CheY-like"/>
    <property type="match status" value="1"/>
</dbReference>
<keyword evidence="4" id="KW-0597">Phosphoprotein</keyword>
<keyword evidence="5" id="KW-0175">Coiled coil</keyword>
<evidence type="ECO:0000256" key="5">
    <source>
        <dbReference type="SAM" id="Coils"/>
    </source>
</evidence>
<dbReference type="PANTHER" id="PTHR43280:SF2">
    <property type="entry name" value="HTH-TYPE TRANSCRIPTIONAL REGULATOR EXSA"/>
    <property type="match status" value="1"/>
</dbReference>
<dbReference type="Gene3D" id="3.40.50.2300">
    <property type="match status" value="1"/>
</dbReference>
<reference evidence="8" key="1">
    <citation type="submission" date="2022-06" db="EMBL/GenBank/DDBJ databases">
        <title>Aquibacillus sp. a new bacterium isolated from soil saline samples.</title>
        <authorList>
            <person name="Galisteo C."/>
            <person name="De La Haba R."/>
            <person name="Sanchez-Porro C."/>
            <person name="Ventosa A."/>
        </authorList>
    </citation>
    <scope>NUCLEOTIDE SEQUENCE</scope>
    <source>
        <strain evidence="8">3ASR75-54</strain>
    </source>
</reference>
<keyword evidence="9" id="KW-1185">Reference proteome</keyword>
<dbReference type="GO" id="GO:0003700">
    <property type="term" value="F:DNA-binding transcription factor activity"/>
    <property type="evidence" value="ECO:0007669"/>
    <property type="project" value="InterPro"/>
</dbReference>
<dbReference type="InterPro" id="IPR011006">
    <property type="entry name" value="CheY-like_superfamily"/>
</dbReference>
<dbReference type="SUPFAM" id="SSF46689">
    <property type="entry name" value="Homeodomain-like"/>
    <property type="match status" value="2"/>
</dbReference>
<dbReference type="Pfam" id="PF17853">
    <property type="entry name" value="GGDEF_2"/>
    <property type="match status" value="1"/>
</dbReference>
<dbReference type="Pfam" id="PF00072">
    <property type="entry name" value="Response_reg"/>
    <property type="match status" value="1"/>
</dbReference>
<evidence type="ECO:0000313" key="8">
    <source>
        <dbReference type="EMBL" id="MDC3418225.1"/>
    </source>
</evidence>
<evidence type="ECO:0000313" key="9">
    <source>
        <dbReference type="Proteomes" id="UP001145069"/>
    </source>
</evidence>
<dbReference type="EMBL" id="JAMQKC010000022">
    <property type="protein sequence ID" value="MDC3418225.1"/>
    <property type="molecule type" value="Genomic_DNA"/>
</dbReference>
<dbReference type="AlphaFoldDB" id="A0A9X4AHE3"/>
<dbReference type="PANTHER" id="PTHR43280">
    <property type="entry name" value="ARAC-FAMILY TRANSCRIPTIONAL REGULATOR"/>
    <property type="match status" value="1"/>
</dbReference>
<dbReference type="Gene3D" id="1.10.10.60">
    <property type="entry name" value="Homeodomain-like"/>
    <property type="match status" value="2"/>
</dbReference>
<evidence type="ECO:0000259" key="7">
    <source>
        <dbReference type="PROSITE" id="PS50110"/>
    </source>
</evidence>
<dbReference type="SMART" id="SM00342">
    <property type="entry name" value="HTH_ARAC"/>
    <property type="match status" value="1"/>
</dbReference>
<proteinExistence type="predicted"/>
<dbReference type="GO" id="GO:0000160">
    <property type="term" value="P:phosphorelay signal transduction system"/>
    <property type="evidence" value="ECO:0007669"/>
    <property type="project" value="InterPro"/>
</dbReference>
<dbReference type="PROSITE" id="PS01124">
    <property type="entry name" value="HTH_ARAC_FAMILY_2"/>
    <property type="match status" value="1"/>
</dbReference>